<accession>A0AAN9A4H5</accession>
<evidence type="ECO:0000313" key="2">
    <source>
        <dbReference type="Proteomes" id="UP001381693"/>
    </source>
</evidence>
<gene>
    <name evidence="1" type="ORF">SK128_002544</name>
</gene>
<dbReference type="AlphaFoldDB" id="A0AAN9A4H5"/>
<dbReference type="EMBL" id="JAXCGZ010013688">
    <property type="protein sequence ID" value="KAK7072100.1"/>
    <property type="molecule type" value="Genomic_DNA"/>
</dbReference>
<dbReference type="Proteomes" id="UP001381693">
    <property type="component" value="Unassembled WGS sequence"/>
</dbReference>
<comment type="caution">
    <text evidence="1">The sequence shown here is derived from an EMBL/GenBank/DDBJ whole genome shotgun (WGS) entry which is preliminary data.</text>
</comment>
<reference evidence="1 2" key="1">
    <citation type="submission" date="2023-11" db="EMBL/GenBank/DDBJ databases">
        <title>Halocaridina rubra genome assembly.</title>
        <authorList>
            <person name="Smith C."/>
        </authorList>
    </citation>
    <scope>NUCLEOTIDE SEQUENCE [LARGE SCALE GENOMIC DNA]</scope>
    <source>
        <strain evidence="1">EP-1</strain>
        <tissue evidence="1">Whole</tissue>
    </source>
</reference>
<protein>
    <submittedName>
        <fullName evidence="1">Uncharacterized protein</fullName>
    </submittedName>
</protein>
<organism evidence="1 2">
    <name type="scientific">Halocaridina rubra</name>
    <name type="common">Hawaiian red shrimp</name>
    <dbReference type="NCBI Taxonomy" id="373956"/>
    <lineage>
        <taxon>Eukaryota</taxon>
        <taxon>Metazoa</taxon>
        <taxon>Ecdysozoa</taxon>
        <taxon>Arthropoda</taxon>
        <taxon>Crustacea</taxon>
        <taxon>Multicrustacea</taxon>
        <taxon>Malacostraca</taxon>
        <taxon>Eumalacostraca</taxon>
        <taxon>Eucarida</taxon>
        <taxon>Decapoda</taxon>
        <taxon>Pleocyemata</taxon>
        <taxon>Caridea</taxon>
        <taxon>Atyoidea</taxon>
        <taxon>Atyidae</taxon>
        <taxon>Halocaridina</taxon>
    </lineage>
</organism>
<feature type="non-terminal residue" evidence="1">
    <location>
        <position position="133"/>
    </location>
</feature>
<name>A0AAN9A4H5_HALRR</name>
<sequence>MLPDTRADVTGIGICHFELLRIPRTNLQPLPATTTLTANGSQMSPALGWLQDTLKLGNKSCIAKIQVHEGIQTFLLSFGHCQELGIISFDFPKPILTTTHVNGCAQLPLPATTSPSAARDFFLHEFRDVLVSK</sequence>
<evidence type="ECO:0000313" key="1">
    <source>
        <dbReference type="EMBL" id="KAK7072100.1"/>
    </source>
</evidence>
<keyword evidence="2" id="KW-1185">Reference proteome</keyword>
<proteinExistence type="predicted"/>